<dbReference type="SUPFAM" id="SSF52266">
    <property type="entry name" value="SGNH hydrolase"/>
    <property type="match status" value="1"/>
</dbReference>
<dbReference type="CDD" id="cd00229">
    <property type="entry name" value="SGNH_hydrolase"/>
    <property type="match status" value="1"/>
</dbReference>
<comment type="caution">
    <text evidence="1">The sequence shown here is derived from an EMBL/GenBank/DDBJ whole genome shotgun (WGS) entry which is preliminary data.</text>
</comment>
<proteinExistence type="predicted"/>
<dbReference type="InterPro" id="IPR036514">
    <property type="entry name" value="SGNH_hydro_sf"/>
</dbReference>
<protein>
    <submittedName>
        <fullName evidence="1">SGNH/GDSL hydrolase family protein</fullName>
        <ecNumber evidence="1">3.1.-.-</ecNumber>
    </submittedName>
</protein>
<dbReference type="EMBL" id="JASJND010000007">
    <property type="protein sequence ID" value="MDJ1115343.1"/>
    <property type="molecule type" value="Genomic_DNA"/>
</dbReference>
<dbReference type="GO" id="GO:0016787">
    <property type="term" value="F:hydrolase activity"/>
    <property type="evidence" value="ECO:0007669"/>
    <property type="project" value="UniProtKB-KW"/>
</dbReference>
<dbReference type="Gene3D" id="3.40.50.1110">
    <property type="entry name" value="SGNH hydrolase"/>
    <property type="match status" value="1"/>
</dbReference>
<gene>
    <name evidence="1" type="ORF">QNI14_12880</name>
</gene>
<sequence>MTLVRLRGLADDLPAPSAATVTVTLQRWARHAPATVIDGADVVFARPVTIRDLADISVPPTDGRYCIRWTIDPHIAGVAPLYRYTSIPAGAAIDFKNLPDVDPETFDTRPGSDAIAAWEAALAELRLVAESLAPVASKVAALEELTGEGRLSAPELSRTIVDEVETATVGLARGQANGLTSVMARGAADAVLAVLGDSTGNETTEWVYRLVVWLGQQFPAYTIRYYLWDDATQGYGALATIQTGTGTRTLTVYNGSHPGAGYDYPITSVARFNAMIPVEPTTVINSFGYNSTSATYRIQVLELARWIMNKFPSAEYVWAAQPPISPGETGAANHLARVADVRAVASAEGFGLIDATQAFIDYGDYSALLASDNFHPNAAGSAVWFEAAKRYFKRAADPTPRGTPARQDRIFVPGYTFIPSTGSPTVGVTGLSFPYMALDPTTPEGVVALVDIPPTWKSANVWVLWNKAADGTAGDALVFRLDHGRVTSSMNANASGTVPAGLTTGDYQTVTILTTNAVRATRMYTAERFADGRPRAFRLYRNAGTAADTYPGDMMFLGLLIERAE</sequence>
<evidence type="ECO:0000313" key="2">
    <source>
        <dbReference type="Proteomes" id="UP001321481"/>
    </source>
</evidence>
<evidence type="ECO:0000313" key="1">
    <source>
        <dbReference type="EMBL" id="MDJ1115343.1"/>
    </source>
</evidence>
<reference evidence="1 2" key="1">
    <citation type="submission" date="2023-05" db="EMBL/GenBank/DDBJ databases">
        <title>Microbacterium dauci sp.nov., Isolated from Carrot Rhizosphere Soil.</title>
        <authorList>
            <person name="Xiao Z."/>
            <person name="Zheng J."/>
        </authorList>
    </citation>
    <scope>NUCLEOTIDE SEQUENCE [LARGE SCALE GENOMIC DNA]</scope>
    <source>
        <strain evidence="1 2">LX3-4</strain>
    </source>
</reference>
<name>A0ABT6ZGQ6_9MICO</name>
<keyword evidence="1" id="KW-0378">Hydrolase</keyword>
<organism evidence="1 2">
    <name type="scientific">Microbacterium dauci</name>
    <dbReference type="NCBI Taxonomy" id="3048008"/>
    <lineage>
        <taxon>Bacteria</taxon>
        <taxon>Bacillati</taxon>
        <taxon>Actinomycetota</taxon>
        <taxon>Actinomycetes</taxon>
        <taxon>Micrococcales</taxon>
        <taxon>Microbacteriaceae</taxon>
        <taxon>Microbacterium</taxon>
    </lineage>
</organism>
<dbReference type="EC" id="3.1.-.-" evidence="1"/>
<keyword evidence="2" id="KW-1185">Reference proteome</keyword>
<accession>A0ABT6ZGQ6</accession>
<dbReference type="RefSeq" id="WP_283717020.1">
    <property type="nucleotide sequence ID" value="NZ_JASJND010000007.1"/>
</dbReference>
<dbReference type="Proteomes" id="UP001321481">
    <property type="component" value="Unassembled WGS sequence"/>
</dbReference>